<keyword evidence="3" id="KW-1185">Reference proteome</keyword>
<dbReference type="OrthoDB" id="4770397at2759"/>
<dbReference type="AlphaFoldDB" id="A0A4Z0ZC37"/>
<dbReference type="EMBL" id="SKBN01000018">
    <property type="protein sequence ID" value="TGJ87096.1"/>
    <property type="molecule type" value="Genomic_DNA"/>
</dbReference>
<proteinExistence type="predicted"/>
<feature type="compositionally biased region" description="Pro residues" evidence="1">
    <location>
        <begin position="103"/>
        <end position="116"/>
    </location>
</feature>
<organism evidence="2 3">
    <name type="scientific">Xylaria hypoxylon</name>
    <dbReference type="NCBI Taxonomy" id="37992"/>
    <lineage>
        <taxon>Eukaryota</taxon>
        <taxon>Fungi</taxon>
        <taxon>Dikarya</taxon>
        <taxon>Ascomycota</taxon>
        <taxon>Pezizomycotina</taxon>
        <taxon>Sordariomycetes</taxon>
        <taxon>Xylariomycetidae</taxon>
        <taxon>Xylariales</taxon>
        <taxon>Xylariaceae</taxon>
        <taxon>Xylaria</taxon>
    </lineage>
</organism>
<evidence type="ECO:0000313" key="3">
    <source>
        <dbReference type="Proteomes" id="UP000297716"/>
    </source>
</evidence>
<name>A0A4Z0ZC37_9PEZI</name>
<reference evidence="2 3" key="1">
    <citation type="submission" date="2019-03" db="EMBL/GenBank/DDBJ databases">
        <title>Draft genome sequence of Xylaria hypoxylon DSM 108379, a ubiquitous saprotrophic-parasitic fungi on hardwood.</title>
        <authorList>
            <person name="Buettner E."/>
            <person name="Leonhardt S."/>
            <person name="Gebauer A.M."/>
            <person name="Liers C."/>
            <person name="Hofrichter M."/>
            <person name="Kellner H."/>
        </authorList>
    </citation>
    <scope>NUCLEOTIDE SEQUENCE [LARGE SCALE GENOMIC DNA]</scope>
    <source>
        <strain evidence="2 3">DSM 108379</strain>
    </source>
</reference>
<gene>
    <name evidence="2" type="ORF">E0Z10_g1647</name>
</gene>
<evidence type="ECO:0000313" key="2">
    <source>
        <dbReference type="EMBL" id="TGJ87096.1"/>
    </source>
</evidence>
<dbReference type="Proteomes" id="UP000297716">
    <property type="component" value="Unassembled WGS sequence"/>
</dbReference>
<comment type="caution">
    <text evidence="2">The sequence shown here is derived from an EMBL/GenBank/DDBJ whole genome shotgun (WGS) entry which is preliminary data.</text>
</comment>
<accession>A0A4Z0ZC37</accession>
<evidence type="ECO:0000256" key="1">
    <source>
        <dbReference type="SAM" id="MobiDB-lite"/>
    </source>
</evidence>
<feature type="region of interest" description="Disordered" evidence="1">
    <location>
        <begin position="99"/>
        <end position="122"/>
    </location>
</feature>
<sequence>MLDLCVRCGGLGHLFEKCWWGNRHVDDRAYFLYDCRIGLGPVATTLDCSDLEAQPGVHVRDVLTREQTRDVFNNPRKPYFEVAAKKLDYSRFRTLQEEAMKVPPTPQTDRGPPPSIPTRGGDVHIPGIQLINPLMARTTWQQPTPGNTSNIKSEFLDDARPQFNMVNAMPPANISSIPSEFIDRARPQFNMAKTLLLTNTSNIKSEFLDEVLNF</sequence>
<protein>
    <submittedName>
        <fullName evidence="2">Uncharacterized protein</fullName>
    </submittedName>
</protein>